<keyword evidence="1" id="KW-0678">Repressor</keyword>
<evidence type="ECO:0000313" key="6">
    <source>
        <dbReference type="EMBL" id="TBW39259.1"/>
    </source>
</evidence>
<feature type="region of interest" description="Disordered" evidence="4">
    <location>
        <begin position="1"/>
        <end position="26"/>
    </location>
</feature>
<dbReference type="PANTHER" id="PTHR30363:SF4">
    <property type="entry name" value="GLYCEROL-3-PHOSPHATE REGULON REPRESSOR"/>
    <property type="match status" value="1"/>
</dbReference>
<dbReference type="Pfam" id="PF08220">
    <property type="entry name" value="HTH_DeoR"/>
    <property type="match status" value="1"/>
</dbReference>
<evidence type="ECO:0000256" key="2">
    <source>
        <dbReference type="ARBA" id="ARBA00023015"/>
    </source>
</evidence>
<dbReference type="SMART" id="SM00420">
    <property type="entry name" value="HTH_DEOR"/>
    <property type="match status" value="1"/>
</dbReference>
<keyword evidence="2" id="KW-0805">Transcription regulation</keyword>
<dbReference type="AlphaFoldDB" id="A0A4Q9VT89"/>
<dbReference type="RefSeq" id="WP_131307654.1">
    <property type="nucleotide sequence ID" value="NZ_SJFN01000008.1"/>
</dbReference>
<accession>A0A4Q9VT89</accession>
<evidence type="ECO:0000256" key="4">
    <source>
        <dbReference type="SAM" id="MobiDB-lite"/>
    </source>
</evidence>
<evidence type="ECO:0000313" key="7">
    <source>
        <dbReference type="Proteomes" id="UP000292781"/>
    </source>
</evidence>
<proteinExistence type="predicted"/>
<dbReference type="InterPro" id="IPR036390">
    <property type="entry name" value="WH_DNA-bd_sf"/>
</dbReference>
<dbReference type="EMBL" id="SJFN01000008">
    <property type="protein sequence ID" value="TBW39259.1"/>
    <property type="molecule type" value="Genomic_DNA"/>
</dbReference>
<dbReference type="SUPFAM" id="SSF46785">
    <property type="entry name" value="Winged helix' DNA-binding domain"/>
    <property type="match status" value="1"/>
</dbReference>
<dbReference type="SUPFAM" id="SSF100950">
    <property type="entry name" value="NagB/RpiA/CoA transferase-like"/>
    <property type="match status" value="1"/>
</dbReference>
<reference evidence="6 7" key="1">
    <citation type="submission" date="2019-02" db="EMBL/GenBank/DDBJ databases">
        <title>Siculibacillus lacustris gen. nov., sp. nov., a new rosette-forming bacterium isolated from a freshwater crater lake (Lake St. Ana, Romania).</title>
        <authorList>
            <person name="Felfoldi T."/>
            <person name="Marton Z."/>
            <person name="Szabo A."/>
            <person name="Mentes A."/>
            <person name="Boka K."/>
            <person name="Marialigeti K."/>
            <person name="Mathe I."/>
            <person name="Koncz M."/>
            <person name="Schumann P."/>
            <person name="Toth E."/>
        </authorList>
    </citation>
    <scope>NUCLEOTIDE SEQUENCE [LARGE SCALE GENOMIC DNA]</scope>
    <source>
        <strain evidence="6 7">SA-279</strain>
    </source>
</reference>
<dbReference type="InterPro" id="IPR050313">
    <property type="entry name" value="Carb_Metab_HTH_regulators"/>
</dbReference>
<dbReference type="GO" id="GO:0003700">
    <property type="term" value="F:DNA-binding transcription factor activity"/>
    <property type="evidence" value="ECO:0007669"/>
    <property type="project" value="InterPro"/>
</dbReference>
<evidence type="ECO:0000256" key="1">
    <source>
        <dbReference type="ARBA" id="ARBA00022491"/>
    </source>
</evidence>
<keyword evidence="3" id="KW-0804">Transcription</keyword>
<dbReference type="InterPro" id="IPR036388">
    <property type="entry name" value="WH-like_DNA-bd_sf"/>
</dbReference>
<dbReference type="Proteomes" id="UP000292781">
    <property type="component" value="Unassembled WGS sequence"/>
</dbReference>
<evidence type="ECO:0000256" key="3">
    <source>
        <dbReference type="ARBA" id="ARBA00023163"/>
    </source>
</evidence>
<dbReference type="Pfam" id="PF00455">
    <property type="entry name" value="DeoRC"/>
    <property type="match status" value="1"/>
</dbReference>
<keyword evidence="7" id="KW-1185">Reference proteome</keyword>
<dbReference type="OrthoDB" id="9797223at2"/>
<dbReference type="InterPro" id="IPR037171">
    <property type="entry name" value="NagB/RpiA_transferase-like"/>
</dbReference>
<dbReference type="InterPro" id="IPR001034">
    <property type="entry name" value="DeoR_HTH"/>
</dbReference>
<dbReference type="Gene3D" id="1.10.10.10">
    <property type="entry name" value="Winged helix-like DNA-binding domain superfamily/Winged helix DNA-binding domain"/>
    <property type="match status" value="1"/>
</dbReference>
<organism evidence="6 7">
    <name type="scientific">Siculibacillus lacustris</name>
    <dbReference type="NCBI Taxonomy" id="1549641"/>
    <lineage>
        <taxon>Bacteria</taxon>
        <taxon>Pseudomonadati</taxon>
        <taxon>Pseudomonadota</taxon>
        <taxon>Alphaproteobacteria</taxon>
        <taxon>Hyphomicrobiales</taxon>
        <taxon>Ancalomicrobiaceae</taxon>
        <taxon>Siculibacillus</taxon>
    </lineage>
</organism>
<dbReference type="PRINTS" id="PR00037">
    <property type="entry name" value="HTHLACR"/>
</dbReference>
<feature type="domain" description="HTH deoR-type" evidence="5">
    <location>
        <begin position="26"/>
        <end position="81"/>
    </location>
</feature>
<comment type="caution">
    <text evidence="6">The sequence shown here is derived from an EMBL/GenBank/DDBJ whole genome shotgun (WGS) entry which is preliminary data.</text>
</comment>
<dbReference type="SMART" id="SM01134">
    <property type="entry name" value="DeoRC"/>
    <property type="match status" value="1"/>
</dbReference>
<protein>
    <submittedName>
        <fullName evidence="6">DeoR/GlpR transcriptional regulator</fullName>
    </submittedName>
</protein>
<sequence>MTDAPFAAEPVPPDRDALPPLGDLGPEERRDRIVELLAAHDRLPVADLARRFATSEDSIRRDLRRLEGEGRIRRVHGAVLPLAVLTPSLEQRAELHLAEKRRIAAAIVERFVDGETLVLGGGTTAIEIARALPPSRRLTVVTTAPAVALVLAERPSVETILVGGRLDAATCTVTGARAVAAFADLRADRAIVTACGVDAALGLTVSSHEEAFVARAMIDAAATAIVAATADKLATTAAHRIAPLTRCGELVTDRRADPAVVAAIRALGVAVTLV</sequence>
<dbReference type="PROSITE" id="PS51000">
    <property type="entry name" value="HTH_DEOR_2"/>
    <property type="match status" value="1"/>
</dbReference>
<dbReference type="InterPro" id="IPR014036">
    <property type="entry name" value="DeoR-like_C"/>
</dbReference>
<evidence type="ECO:0000259" key="5">
    <source>
        <dbReference type="PROSITE" id="PS51000"/>
    </source>
</evidence>
<gene>
    <name evidence="6" type="ORF">EYW49_07150</name>
</gene>
<dbReference type="PANTHER" id="PTHR30363">
    <property type="entry name" value="HTH-TYPE TRANSCRIPTIONAL REGULATOR SRLR-RELATED"/>
    <property type="match status" value="1"/>
</dbReference>
<name>A0A4Q9VT89_9HYPH</name>